<name>A0A0D2JF73_9EURO</name>
<evidence type="ECO:0000256" key="1">
    <source>
        <dbReference type="SAM" id="MobiDB-lite"/>
    </source>
</evidence>
<dbReference type="OrthoDB" id="10053431at2759"/>
<proteinExistence type="predicted"/>
<evidence type="ECO:0008006" key="4">
    <source>
        <dbReference type="Google" id="ProtNLM"/>
    </source>
</evidence>
<evidence type="ECO:0000313" key="2">
    <source>
        <dbReference type="EMBL" id="KIX07870.1"/>
    </source>
</evidence>
<dbReference type="HOGENOM" id="CLU_075862_1_0_1"/>
<dbReference type="STRING" id="1442369.A0A0D2JF73"/>
<feature type="region of interest" description="Disordered" evidence="1">
    <location>
        <begin position="1"/>
        <end position="26"/>
    </location>
</feature>
<dbReference type="EMBL" id="KN847476">
    <property type="protein sequence ID" value="KIX07870.1"/>
    <property type="molecule type" value="Genomic_DNA"/>
</dbReference>
<dbReference type="Pfam" id="PF12239">
    <property type="entry name" value="DUF3605"/>
    <property type="match status" value="1"/>
</dbReference>
<organism evidence="2 3">
    <name type="scientific">Rhinocladiella mackenziei CBS 650.93</name>
    <dbReference type="NCBI Taxonomy" id="1442369"/>
    <lineage>
        <taxon>Eukaryota</taxon>
        <taxon>Fungi</taxon>
        <taxon>Dikarya</taxon>
        <taxon>Ascomycota</taxon>
        <taxon>Pezizomycotina</taxon>
        <taxon>Eurotiomycetes</taxon>
        <taxon>Chaetothyriomycetidae</taxon>
        <taxon>Chaetothyriales</taxon>
        <taxon>Herpotrichiellaceae</taxon>
        <taxon>Rhinocladiella</taxon>
    </lineage>
</organism>
<protein>
    <recommendedName>
        <fullName evidence="4">N-acetylglucosamine-induced protein 1</fullName>
    </recommendedName>
</protein>
<accession>A0A0D2JF73</accession>
<dbReference type="Proteomes" id="UP000053617">
    <property type="component" value="Unassembled WGS sequence"/>
</dbReference>
<dbReference type="InterPro" id="IPR022036">
    <property type="entry name" value="DUF3605"/>
</dbReference>
<dbReference type="RefSeq" id="XP_013275006.1">
    <property type="nucleotide sequence ID" value="XM_013419552.1"/>
</dbReference>
<dbReference type="GO" id="GO:0006044">
    <property type="term" value="P:N-acetylglucosamine metabolic process"/>
    <property type="evidence" value="ECO:0007669"/>
    <property type="project" value="TreeGrafter"/>
</dbReference>
<sequence>MPHSVHPTPRETTPDPKDLSTRYWNANRPKDRWTEECPEFLRGQSEKNIGILSRKDEDFERFTWAQVQDLVRTNRIHHFQRCSSHLRAYLEYTYQLKTRYGSVSSYIQHERLHWENITPSGDRPFSNPADFKILYNDWPYFLDEDIKHLVVWTKFLIDEDEATGDVAEGAKAEIEDFVTKTFCSRETGPGGKVDRNQIMWFKNWRSLKSVHALEHFHIMLYKAPEELLESVTGGDRPRSESWTGADP</sequence>
<dbReference type="VEuPathDB" id="FungiDB:Z518_02524"/>
<keyword evidence="3" id="KW-1185">Reference proteome</keyword>
<feature type="compositionally biased region" description="Basic and acidic residues" evidence="1">
    <location>
        <begin position="8"/>
        <end position="20"/>
    </location>
</feature>
<dbReference type="AlphaFoldDB" id="A0A0D2JF73"/>
<dbReference type="GO" id="GO:0005737">
    <property type="term" value="C:cytoplasm"/>
    <property type="evidence" value="ECO:0007669"/>
    <property type="project" value="TreeGrafter"/>
</dbReference>
<evidence type="ECO:0000313" key="3">
    <source>
        <dbReference type="Proteomes" id="UP000053617"/>
    </source>
</evidence>
<gene>
    <name evidence="2" type="ORF">Z518_02524</name>
</gene>
<dbReference type="PANTHER" id="PTHR35020">
    <property type="entry name" value="N-ACETYLGLUCOSAMINE-INDUCED PROTEIN 1"/>
    <property type="match status" value="1"/>
</dbReference>
<dbReference type="GeneID" id="25290595"/>
<dbReference type="PANTHER" id="PTHR35020:SF4">
    <property type="entry name" value="N-ACETYLGLUCOSAMINE-INDUCED PROTEIN 1"/>
    <property type="match status" value="1"/>
</dbReference>
<reference evidence="2 3" key="1">
    <citation type="submission" date="2015-01" db="EMBL/GenBank/DDBJ databases">
        <title>The Genome Sequence of Rhinocladiella mackenzie CBS 650.93.</title>
        <authorList>
            <consortium name="The Broad Institute Genomics Platform"/>
            <person name="Cuomo C."/>
            <person name="de Hoog S."/>
            <person name="Gorbushina A."/>
            <person name="Stielow B."/>
            <person name="Teixiera M."/>
            <person name="Abouelleil A."/>
            <person name="Chapman S.B."/>
            <person name="Priest M."/>
            <person name="Young S.K."/>
            <person name="Wortman J."/>
            <person name="Nusbaum C."/>
            <person name="Birren B."/>
        </authorList>
    </citation>
    <scope>NUCLEOTIDE SEQUENCE [LARGE SCALE GENOMIC DNA]</scope>
    <source>
        <strain evidence="2 3">CBS 650.93</strain>
    </source>
</reference>